<evidence type="ECO:0000256" key="2">
    <source>
        <dbReference type="ARBA" id="ARBA00023157"/>
    </source>
</evidence>
<dbReference type="SUPFAM" id="SSF48726">
    <property type="entry name" value="Immunoglobulin"/>
    <property type="match status" value="1"/>
</dbReference>
<protein>
    <recommendedName>
        <fullName evidence="5">Fibronectin type-III domain-containing protein</fullName>
    </recommendedName>
</protein>
<keyword evidence="2" id="KW-1015">Disulfide bond</keyword>
<dbReference type="InterPro" id="IPR013783">
    <property type="entry name" value="Ig-like_fold"/>
</dbReference>
<dbReference type="CDD" id="cd00063">
    <property type="entry name" value="FN3"/>
    <property type="match status" value="3"/>
</dbReference>
<evidence type="ECO:0000256" key="1">
    <source>
        <dbReference type="ARBA" id="ARBA00022737"/>
    </source>
</evidence>
<evidence type="ECO:0000256" key="3">
    <source>
        <dbReference type="SAM" id="MobiDB-lite"/>
    </source>
</evidence>
<keyword evidence="4" id="KW-0812">Transmembrane</keyword>
<dbReference type="PROSITE" id="PS50853">
    <property type="entry name" value="FN3"/>
    <property type="match status" value="3"/>
</dbReference>
<keyword evidence="4" id="KW-0472">Membrane</keyword>
<dbReference type="EMBL" id="JAVYJV010000111">
    <property type="protein sequence ID" value="KAK4336620.1"/>
    <property type="molecule type" value="Genomic_DNA"/>
</dbReference>
<feature type="compositionally biased region" description="Acidic residues" evidence="3">
    <location>
        <begin position="71"/>
        <end position="105"/>
    </location>
</feature>
<gene>
    <name evidence="6" type="ORF">RND71_043959</name>
</gene>
<dbReference type="InterPro" id="IPR007034">
    <property type="entry name" value="BMS1_TSR1_C"/>
</dbReference>
<dbReference type="PANTHER" id="PTHR44170:SF6">
    <property type="entry name" value="CONTACTIN"/>
    <property type="match status" value="1"/>
</dbReference>
<feature type="domain" description="Fibronectin type-III" evidence="5">
    <location>
        <begin position="478"/>
        <end position="584"/>
    </location>
</feature>
<feature type="region of interest" description="Disordered" evidence="3">
    <location>
        <begin position="70"/>
        <end position="105"/>
    </location>
</feature>
<dbReference type="Pfam" id="PF04950">
    <property type="entry name" value="RIBIOP_C"/>
    <property type="match status" value="1"/>
</dbReference>
<dbReference type="AlphaFoldDB" id="A0AAE1QN37"/>
<dbReference type="InterPro" id="IPR003961">
    <property type="entry name" value="FN3_dom"/>
</dbReference>
<name>A0AAE1QN37_9SOLA</name>
<reference evidence="6" key="1">
    <citation type="submission" date="2023-12" db="EMBL/GenBank/DDBJ databases">
        <title>Genome assembly of Anisodus tanguticus.</title>
        <authorList>
            <person name="Wang Y.-J."/>
        </authorList>
    </citation>
    <scope>NUCLEOTIDE SEQUENCE</scope>
    <source>
        <strain evidence="6">KB-2021</strain>
        <tissue evidence="6">Leaf</tissue>
    </source>
</reference>
<dbReference type="InterPro" id="IPR036116">
    <property type="entry name" value="FN3_sf"/>
</dbReference>
<evidence type="ECO:0000256" key="4">
    <source>
        <dbReference type="SAM" id="Phobius"/>
    </source>
</evidence>
<keyword evidence="1" id="KW-0677">Repeat</keyword>
<dbReference type="PANTHER" id="PTHR44170">
    <property type="entry name" value="PROTEIN SIDEKICK"/>
    <property type="match status" value="1"/>
</dbReference>
<dbReference type="GO" id="GO:0098609">
    <property type="term" value="P:cell-cell adhesion"/>
    <property type="evidence" value="ECO:0007669"/>
    <property type="project" value="TreeGrafter"/>
</dbReference>
<comment type="caution">
    <text evidence="6">The sequence shown here is derived from an EMBL/GenBank/DDBJ whole genome shotgun (WGS) entry which is preliminary data.</text>
</comment>
<dbReference type="SUPFAM" id="SSF49265">
    <property type="entry name" value="Fibronectin type III"/>
    <property type="match status" value="2"/>
</dbReference>
<feature type="domain" description="Fibronectin type-III" evidence="5">
    <location>
        <begin position="276"/>
        <end position="372"/>
    </location>
</feature>
<feature type="domain" description="Fibronectin type-III" evidence="5">
    <location>
        <begin position="377"/>
        <end position="476"/>
    </location>
</feature>
<dbReference type="FunFam" id="2.60.40.10:FF:000028">
    <property type="entry name" value="Neuronal cell adhesion molecule"/>
    <property type="match status" value="1"/>
</dbReference>
<dbReference type="Pfam" id="PF00041">
    <property type="entry name" value="fn3"/>
    <property type="match status" value="3"/>
</dbReference>
<evidence type="ECO:0000313" key="7">
    <source>
        <dbReference type="Proteomes" id="UP001291623"/>
    </source>
</evidence>
<accession>A0AAE1QN37</accession>
<keyword evidence="7" id="KW-1185">Reference proteome</keyword>
<dbReference type="InterPro" id="IPR036179">
    <property type="entry name" value="Ig-like_dom_sf"/>
</dbReference>
<evidence type="ECO:0000259" key="5">
    <source>
        <dbReference type="PROSITE" id="PS50853"/>
    </source>
</evidence>
<proteinExistence type="predicted"/>
<sequence length="747" mass="85132">MDSENEIKRVFLRDPVDHENLITENEIDEDFMDEQALLTAEDIAKAEEMHLKKKKIVQKGTSDYQAAWLVDSDEDYDDEESDFSDEENDNFEIDEEKEDDAESNDEMIEEDMESIITEQEYNEKKYDEKVDFDEEINTLVKIKEEKMCEIYPDEIDTPLDKPAKIRFAKYRGLKSFHKSFWEPDENLPRDYSRIFQFQNFKKSRKIAFENVELADGPDPGEYVRVEILNFADGVSSELFIASADRNDGAHYNCKAENAYGKDEKTNKLQVIESPGSPSQVSIRERWSRSVSISWQSPYTGNAQLTGYIIQYWRETPTGLNKRLHEVNVSASLSFYLLKDLLPGTSYELSILAENEVGRGNSSQVVRFTTGEEEPEASPLDVLVESRWPTTIRISWKPPPEETHNGKILGYYIGYKLSSSNHQGSFSYKTVPVLHNSYEYFLTSLHKGTEYIVIVKAYNSAGSGPSSQEMLVKTLSGDLPLAPRLHILTTTINSVHLLWRPSTETSISGNNANTKVLGYSLYYKIDEHNSNWREISVPANENKVEQEYILEDLQVNTFYRVYITATNSYGQGDPSNMVTIKTNKDEKSSVLQTSIFPSTNQVSMSSDLDIISVITITIAVVIVVFVIVVACVCVKKAQLEALRTPIDLSAVTLPRNMTDAEKSVYIGNTHRYVDFDKSKPLMQGNYSFDTGFPVPYSTMPLKDSQMSEEMKSYVAHQKPWDRPLPPTAATNKRKSGLEIQQHVYDCPQ</sequence>
<dbReference type="Gene3D" id="2.60.40.10">
    <property type="entry name" value="Immunoglobulins"/>
    <property type="match status" value="4"/>
</dbReference>
<keyword evidence="4" id="KW-1133">Transmembrane helix</keyword>
<evidence type="ECO:0000313" key="6">
    <source>
        <dbReference type="EMBL" id="KAK4336620.1"/>
    </source>
</evidence>
<organism evidence="6 7">
    <name type="scientific">Anisodus tanguticus</name>
    <dbReference type="NCBI Taxonomy" id="243964"/>
    <lineage>
        <taxon>Eukaryota</taxon>
        <taxon>Viridiplantae</taxon>
        <taxon>Streptophyta</taxon>
        <taxon>Embryophyta</taxon>
        <taxon>Tracheophyta</taxon>
        <taxon>Spermatophyta</taxon>
        <taxon>Magnoliopsida</taxon>
        <taxon>eudicotyledons</taxon>
        <taxon>Gunneridae</taxon>
        <taxon>Pentapetalae</taxon>
        <taxon>asterids</taxon>
        <taxon>lamiids</taxon>
        <taxon>Solanales</taxon>
        <taxon>Solanaceae</taxon>
        <taxon>Solanoideae</taxon>
        <taxon>Hyoscyameae</taxon>
        <taxon>Anisodus</taxon>
    </lineage>
</organism>
<dbReference type="PRINTS" id="PR00014">
    <property type="entry name" value="FNTYPEIII"/>
</dbReference>
<dbReference type="SMART" id="SM01362">
    <property type="entry name" value="DUF663"/>
    <property type="match status" value="1"/>
</dbReference>
<dbReference type="Proteomes" id="UP001291623">
    <property type="component" value="Unassembled WGS sequence"/>
</dbReference>
<dbReference type="SMART" id="SM00060">
    <property type="entry name" value="FN3"/>
    <property type="match status" value="3"/>
</dbReference>
<feature type="transmembrane region" description="Helical" evidence="4">
    <location>
        <begin position="609"/>
        <end position="633"/>
    </location>
</feature>
<dbReference type="GO" id="GO:0016020">
    <property type="term" value="C:membrane"/>
    <property type="evidence" value="ECO:0007669"/>
    <property type="project" value="UniProtKB-SubCell"/>
</dbReference>